<evidence type="ECO:0000313" key="1">
    <source>
        <dbReference type="EMBL" id="KAA8496053.1"/>
    </source>
</evidence>
<proteinExistence type="predicted"/>
<keyword evidence="2" id="KW-1185">Reference proteome</keyword>
<name>A0A5J4YZP9_PORPP</name>
<sequence length="341" mass="38115">MAPCAKMDHLPLAWAPVGDVVCRTAFEAVGTWMRRDGKRFRDSRCLLRQARCKRAIAATSRNTHGAVDWESFRLEQWDQMRHNLDGDWRGPIEKLTFPAGEGGMVHVSEHGQAHYIVRFAADGKTGLWEGKRLLEQGRPSEYRIPLSRANFNPAKGIFNFKGISGQYGVTPTGEFVIETNFLGSDHTRRMIILRWRASDEPGRPPLQAVTWCGFRNFDATDWVPVVNRQSPPVEELIDWLAQNPEPTIIQALAASSGTLQPVSLSHPEVMTAAQLAEMTVTMINDGLFIAVCGTSSEANWHFVLGRCHPRRDSLHLLHVAVAGRRPTRLSSTLFGQVGSIR</sequence>
<reference evidence="2" key="1">
    <citation type="journal article" date="2019" name="Nat. Commun.">
        <title>Expansion of phycobilisome linker gene families in mesophilic red algae.</title>
        <authorList>
            <person name="Lee J."/>
            <person name="Kim D."/>
            <person name="Bhattacharya D."/>
            <person name="Yoon H.S."/>
        </authorList>
    </citation>
    <scope>NUCLEOTIDE SEQUENCE [LARGE SCALE GENOMIC DNA]</scope>
    <source>
        <strain evidence="2">CCMP 1328</strain>
    </source>
</reference>
<dbReference type="EMBL" id="VRMN01000003">
    <property type="protein sequence ID" value="KAA8496053.1"/>
    <property type="molecule type" value="Genomic_DNA"/>
</dbReference>
<gene>
    <name evidence="1" type="ORF">FVE85_2208</name>
</gene>
<evidence type="ECO:0008006" key="3">
    <source>
        <dbReference type="Google" id="ProtNLM"/>
    </source>
</evidence>
<accession>A0A5J4YZP9</accession>
<comment type="caution">
    <text evidence="1">The sequence shown here is derived from an EMBL/GenBank/DDBJ whole genome shotgun (WGS) entry which is preliminary data.</text>
</comment>
<dbReference type="Proteomes" id="UP000324585">
    <property type="component" value="Unassembled WGS sequence"/>
</dbReference>
<organism evidence="1 2">
    <name type="scientific">Porphyridium purpureum</name>
    <name type="common">Red alga</name>
    <name type="synonym">Porphyridium cruentum</name>
    <dbReference type="NCBI Taxonomy" id="35688"/>
    <lineage>
        <taxon>Eukaryota</taxon>
        <taxon>Rhodophyta</taxon>
        <taxon>Bangiophyceae</taxon>
        <taxon>Porphyridiales</taxon>
        <taxon>Porphyridiaceae</taxon>
        <taxon>Porphyridium</taxon>
    </lineage>
</organism>
<protein>
    <recommendedName>
        <fullName evidence="3">DUF3598 domain-containing protein</fullName>
    </recommendedName>
</protein>
<dbReference type="AlphaFoldDB" id="A0A5J4YZP9"/>
<evidence type="ECO:0000313" key="2">
    <source>
        <dbReference type="Proteomes" id="UP000324585"/>
    </source>
</evidence>